<accession>A0ABT9WTV0</accession>
<dbReference type="RefSeq" id="WP_307229765.1">
    <property type="nucleotide sequence ID" value="NZ_JAUSTT010000013.1"/>
</dbReference>
<evidence type="ECO:0000313" key="1">
    <source>
        <dbReference type="EMBL" id="MDQ0176538.1"/>
    </source>
</evidence>
<evidence type="ECO:0000313" key="2">
    <source>
        <dbReference type="Proteomes" id="UP001223586"/>
    </source>
</evidence>
<dbReference type="EMBL" id="JAUSTT010000013">
    <property type="protein sequence ID" value="MDQ0176538.1"/>
    <property type="molecule type" value="Genomic_DNA"/>
</dbReference>
<organism evidence="1 2">
    <name type="scientific">Bacillus chungangensis</name>
    <dbReference type="NCBI Taxonomy" id="587633"/>
    <lineage>
        <taxon>Bacteria</taxon>
        <taxon>Bacillati</taxon>
        <taxon>Bacillota</taxon>
        <taxon>Bacilli</taxon>
        <taxon>Bacillales</taxon>
        <taxon>Bacillaceae</taxon>
        <taxon>Bacillus</taxon>
    </lineage>
</organism>
<proteinExistence type="predicted"/>
<protein>
    <submittedName>
        <fullName evidence="1">Uncharacterized protein</fullName>
    </submittedName>
</protein>
<dbReference type="Proteomes" id="UP001223586">
    <property type="component" value="Unassembled WGS sequence"/>
</dbReference>
<keyword evidence="2" id="KW-1185">Reference proteome</keyword>
<reference evidence="1 2" key="1">
    <citation type="submission" date="2023-07" db="EMBL/GenBank/DDBJ databases">
        <title>Genomic Encyclopedia of Type Strains, Phase IV (KMG-IV): sequencing the most valuable type-strain genomes for metagenomic binning, comparative biology and taxonomic classification.</title>
        <authorList>
            <person name="Goeker M."/>
        </authorList>
    </citation>
    <scope>NUCLEOTIDE SEQUENCE [LARGE SCALE GENOMIC DNA]</scope>
    <source>
        <strain evidence="1 2">DSM 23837</strain>
    </source>
</reference>
<gene>
    <name evidence="1" type="ORF">J2S08_002382</name>
</gene>
<sequence length="60" mass="6905">MKLIIHERLKSKGVDVPAHHIDELELRWETIERLKGDQANALLDDYDIALRHLPGGDYDA</sequence>
<name>A0ABT9WTV0_9BACI</name>
<comment type="caution">
    <text evidence="1">The sequence shown here is derived from an EMBL/GenBank/DDBJ whole genome shotgun (WGS) entry which is preliminary data.</text>
</comment>